<reference evidence="1 2" key="1">
    <citation type="submission" date="2011-06" db="EMBL/GenBank/DDBJ databases">
        <title>The Genome Sequence of Fusarium oxysporum FOSC 3-a.</title>
        <authorList>
            <consortium name="The Broad Institute Genome Sequencing Platform"/>
            <person name="Ma L.-J."/>
            <person name="Gale L.R."/>
            <person name="Schwartz D.C."/>
            <person name="Zhou S."/>
            <person name="Corby-Kistler H."/>
            <person name="Young S.K."/>
            <person name="Zeng Q."/>
            <person name="Gargeya S."/>
            <person name="Fitzgerald M."/>
            <person name="Haas B."/>
            <person name="Abouelleil A."/>
            <person name="Alvarado L."/>
            <person name="Arachchi H.M."/>
            <person name="Berlin A."/>
            <person name="Brown A."/>
            <person name="Chapman S.B."/>
            <person name="Chen Z."/>
            <person name="Dunbar C."/>
            <person name="Freedman E."/>
            <person name="Gearin G."/>
            <person name="Gellesch M."/>
            <person name="Goldberg J."/>
            <person name="Griggs A."/>
            <person name="Gujja S."/>
            <person name="Heiman D."/>
            <person name="Howarth C."/>
            <person name="Larson L."/>
            <person name="Lui A."/>
            <person name="MacDonald P.J.P."/>
            <person name="Mehta T."/>
            <person name="Montmayeur A."/>
            <person name="Murphy C."/>
            <person name="Neiman D."/>
            <person name="Pearson M."/>
            <person name="Priest M."/>
            <person name="Roberts A."/>
            <person name="Saif S."/>
            <person name="Shea T."/>
            <person name="Shenoy N."/>
            <person name="Sisk P."/>
            <person name="Stolte C."/>
            <person name="Sykes S."/>
            <person name="Wortman J."/>
            <person name="Nusbaum C."/>
            <person name="Birren B."/>
        </authorList>
    </citation>
    <scope>NUCLEOTIDE SEQUENCE [LARGE SCALE GENOMIC DNA]</scope>
    <source>
        <strain evidence="2">FOSC 3-a</strain>
    </source>
</reference>
<evidence type="ECO:0000313" key="2">
    <source>
        <dbReference type="Proteomes" id="UP000030753"/>
    </source>
</evidence>
<dbReference type="EMBL" id="JH717844">
    <property type="protein sequence ID" value="EWY88222.1"/>
    <property type="molecule type" value="Genomic_DNA"/>
</dbReference>
<gene>
    <name evidence="1" type="ORF">FOYG_09514</name>
</gene>
<name>W9I0S9_FUSOX</name>
<dbReference type="HOGENOM" id="CLU_2061571_0_0_1"/>
<accession>W9I0S9</accession>
<proteinExistence type="predicted"/>
<protein>
    <submittedName>
        <fullName evidence="1">Uncharacterized protein</fullName>
    </submittedName>
</protein>
<evidence type="ECO:0000313" key="1">
    <source>
        <dbReference type="EMBL" id="EWY88222.1"/>
    </source>
</evidence>
<dbReference type="Proteomes" id="UP000030753">
    <property type="component" value="Unassembled WGS sequence"/>
</dbReference>
<sequence length="141" mass="16066">MFTAMSNVVAEYSLFTSIISVHQSFKLPYATRTGYKLSWVTHCRGLWQGASLELHASPTLHLPPWSISTTPSRRTTRDNPGLPLPAFRSITGLGDDGIFEVDRWTLNLKQGLPTKMQCSTWNSVAYYMHWDTSLVMLFRRL</sequence>
<organism evidence="1 2">
    <name type="scientific">Fusarium oxysporum NRRL 32931</name>
    <dbReference type="NCBI Taxonomy" id="660029"/>
    <lineage>
        <taxon>Eukaryota</taxon>
        <taxon>Fungi</taxon>
        <taxon>Dikarya</taxon>
        <taxon>Ascomycota</taxon>
        <taxon>Pezizomycotina</taxon>
        <taxon>Sordariomycetes</taxon>
        <taxon>Hypocreomycetidae</taxon>
        <taxon>Hypocreales</taxon>
        <taxon>Nectriaceae</taxon>
        <taxon>Fusarium</taxon>
        <taxon>Fusarium oxysporum species complex</taxon>
    </lineage>
</organism>
<dbReference type="AlphaFoldDB" id="W9I0S9"/>